<dbReference type="NCBIfam" id="TIGR01128">
    <property type="entry name" value="holA"/>
    <property type="match status" value="1"/>
</dbReference>
<evidence type="ECO:0000256" key="5">
    <source>
        <dbReference type="ARBA" id="ARBA00022705"/>
    </source>
</evidence>
<keyword evidence="12" id="KW-1185">Reference proteome</keyword>
<dbReference type="EMBL" id="FQXP01000009">
    <property type="protein sequence ID" value="SHI02147.1"/>
    <property type="molecule type" value="Genomic_DNA"/>
</dbReference>
<proteinExistence type="inferred from homology"/>
<keyword evidence="5" id="KW-0235">DNA replication</keyword>
<evidence type="ECO:0000313" key="11">
    <source>
        <dbReference type="EMBL" id="SHI02147.1"/>
    </source>
</evidence>
<evidence type="ECO:0000259" key="9">
    <source>
        <dbReference type="Pfam" id="PF06144"/>
    </source>
</evidence>
<dbReference type="PANTHER" id="PTHR34388:SF1">
    <property type="entry name" value="DNA POLYMERASE III SUBUNIT DELTA"/>
    <property type="match status" value="1"/>
</dbReference>
<dbReference type="InterPro" id="IPR008921">
    <property type="entry name" value="DNA_pol3_clamp-load_cplx_C"/>
</dbReference>
<dbReference type="Pfam" id="PF21694">
    <property type="entry name" value="DNA_pol3_delta_C"/>
    <property type="match status" value="1"/>
</dbReference>
<dbReference type="InterPro" id="IPR010372">
    <property type="entry name" value="DNA_pol3_delta_N"/>
</dbReference>
<evidence type="ECO:0000256" key="7">
    <source>
        <dbReference type="ARBA" id="ARBA00034754"/>
    </source>
</evidence>
<dbReference type="EC" id="2.7.7.7" evidence="1"/>
<dbReference type="InterPro" id="IPR005790">
    <property type="entry name" value="DNA_polIII_delta"/>
</dbReference>
<gene>
    <name evidence="11" type="ORF">SAMN02745196_02396</name>
</gene>
<dbReference type="InterPro" id="IPR048466">
    <property type="entry name" value="DNA_pol3_delta-like_C"/>
</dbReference>
<accession>A0A1M5XQN5</accession>
<evidence type="ECO:0000256" key="6">
    <source>
        <dbReference type="ARBA" id="ARBA00022932"/>
    </source>
</evidence>
<evidence type="ECO:0000256" key="4">
    <source>
        <dbReference type="ARBA" id="ARBA00022695"/>
    </source>
</evidence>
<keyword evidence="3" id="KW-0808">Transferase</keyword>
<dbReference type="Gene3D" id="1.10.8.60">
    <property type="match status" value="1"/>
</dbReference>
<dbReference type="STRING" id="1121306.SAMN02745196_02396"/>
<keyword evidence="6" id="KW-0239">DNA-directed DNA polymerase</keyword>
<dbReference type="Gene3D" id="1.20.272.10">
    <property type="match status" value="1"/>
</dbReference>
<dbReference type="Gene3D" id="3.40.50.300">
    <property type="entry name" value="P-loop containing nucleotide triphosphate hydrolases"/>
    <property type="match status" value="1"/>
</dbReference>
<dbReference type="GO" id="GO:0009360">
    <property type="term" value="C:DNA polymerase III complex"/>
    <property type="evidence" value="ECO:0007669"/>
    <property type="project" value="InterPro"/>
</dbReference>
<evidence type="ECO:0000256" key="2">
    <source>
        <dbReference type="ARBA" id="ARBA00017703"/>
    </source>
</evidence>
<dbReference type="Pfam" id="PF06144">
    <property type="entry name" value="DNA_pol3_delta"/>
    <property type="match status" value="1"/>
</dbReference>
<feature type="domain" description="DNA polymerase III delta N-terminal" evidence="9">
    <location>
        <begin position="20"/>
        <end position="145"/>
    </location>
</feature>
<dbReference type="InterPro" id="IPR027417">
    <property type="entry name" value="P-loop_NTPase"/>
</dbReference>
<dbReference type="AlphaFoldDB" id="A0A1M5XQN5"/>
<organism evidence="11 12">
    <name type="scientific">Clostridium collagenovorans DSM 3089</name>
    <dbReference type="NCBI Taxonomy" id="1121306"/>
    <lineage>
        <taxon>Bacteria</taxon>
        <taxon>Bacillati</taxon>
        <taxon>Bacillota</taxon>
        <taxon>Clostridia</taxon>
        <taxon>Eubacteriales</taxon>
        <taxon>Clostridiaceae</taxon>
        <taxon>Clostridium</taxon>
    </lineage>
</organism>
<dbReference type="RefSeq" id="WP_072832246.1">
    <property type="nucleotide sequence ID" value="NZ_FQXP01000009.1"/>
</dbReference>
<comment type="similarity">
    <text evidence="7">Belongs to the DNA polymerase HolA subunit family.</text>
</comment>
<dbReference type="GO" id="GO:0003677">
    <property type="term" value="F:DNA binding"/>
    <property type="evidence" value="ECO:0007669"/>
    <property type="project" value="InterPro"/>
</dbReference>
<protein>
    <recommendedName>
        <fullName evidence="2">DNA polymerase III subunit delta</fullName>
        <ecNumber evidence="1">2.7.7.7</ecNumber>
    </recommendedName>
</protein>
<reference evidence="11 12" key="1">
    <citation type="submission" date="2016-11" db="EMBL/GenBank/DDBJ databases">
        <authorList>
            <person name="Jaros S."/>
            <person name="Januszkiewicz K."/>
            <person name="Wedrychowicz H."/>
        </authorList>
    </citation>
    <scope>NUCLEOTIDE SEQUENCE [LARGE SCALE GENOMIC DNA]</scope>
    <source>
        <strain evidence="11 12">DSM 3089</strain>
    </source>
</reference>
<dbReference type="GO" id="GO:0006261">
    <property type="term" value="P:DNA-templated DNA replication"/>
    <property type="evidence" value="ECO:0007669"/>
    <property type="project" value="TreeGrafter"/>
</dbReference>
<dbReference type="Proteomes" id="UP000184526">
    <property type="component" value="Unassembled WGS sequence"/>
</dbReference>
<comment type="catalytic activity">
    <reaction evidence="8">
        <text>DNA(n) + a 2'-deoxyribonucleoside 5'-triphosphate = DNA(n+1) + diphosphate</text>
        <dbReference type="Rhea" id="RHEA:22508"/>
        <dbReference type="Rhea" id="RHEA-COMP:17339"/>
        <dbReference type="Rhea" id="RHEA-COMP:17340"/>
        <dbReference type="ChEBI" id="CHEBI:33019"/>
        <dbReference type="ChEBI" id="CHEBI:61560"/>
        <dbReference type="ChEBI" id="CHEBI:173112"/>
        <dbReference type="EC" id="2.7.7.7"/>
    </reaction>
</comment>
<dbReference type="SUPFAM" id="SSF52540">
    <property type="entry name" value="P-loop containing nucleoside triphosphate hydrolases"/>
    <property type="match status" value="1"/>
</dbReference>
<evidence type="ECO:0000256" key="1">
    <source>
        <dbReference type="ARBA" id="ARBA00012417"/>
    </source>
</evidence>
<dbReference type="SUPFAM" id="SSF48019">
    <property type="entry name" value="post-AAA+ oligomerization domain-like"/>
    <property type="match status" value="1"/>
</dbReference>
<sequence length="342" mass="39414">MIKLSELSAKLDKKNFDSCYILGGVDENLIKESLKKIIDCNVDPTFKDLNYVEFDGENAQIIDVINACETLPFMSDKKVVMVYRCKFLKSGGNKEDEKKLDEIKKYISNMPKHCILVMYYLFSSDKDRINPKLKALEKNATVVSVEKLRGGELKAKVKKIFDQNHKKIEQNALTLFCNEVDNNMEIINNEIAKLCAYTEGRGVTREDVLVLMPQRSESHIFDLIDYIGEKRLKNALDVLDEILFKGEKWNFILSSIGKRFEQILNIKLRLNQGKNKDTIASEMSLHPYVCEKLIAQSRKFSDKNIVKILEQCLITEGRLKSRTIDEKVELETLLINIMTVVR</sequence>
<evidence type="ECO:0000259" key="10">
    <source>
        <dbReference type="Pfam" id="PF21694"/>
    </source>
</evidence>
<evidence type="ECO:0000256" key="8">
    <source>
        <dbReference type="ARBA" id="ARBA00049244"/>
    </source>
</evidence>
<evidence type="ECO:0000256" key="3">
    <source>
        <dbReference type="ARBA" id="ARBA00022679"/>
    </source>
</evidence>
<dbReference type="PANTHER" id="PTHR34388">
    <property type="entry name" value="DNA POLYMERASE III SUBUNIT DELTA"/>
    <property type="match status" value="1"/>
</dbReference>
<dbReference type="GO" id="GO:0003887">
    <property type="term" value="F:DNA-directed DNA polymerase activity"/>
    <property type="evidence" value="ECO:0007669"/>
    <property type="project" value="UniProtKB-KW"/>
</dbReference>
<name>A0A1M5XQN5_9CLOT</name>
<evidence type="ECO:0000313" key="12">
    <source>
        <dbReference type="Proteomes" id="UP000184526"/>
    </source>
</evidence>
<keyword evidence="4" id="KW-0548">Nucleotidyltransferase</keyword>
<feature type="domain" description="DNA polymerase III delta subunit-like C-terminal" evidence="10">
    <location>
        <begin position="217"/>
        <end position="336"/>
    </location>
</feature>